<keyword evidence="2" id="KW-1185">Reference proteome</keyword>
<comment type="caution">
    <text evidence="1">The sequence shown here is derived from an EMBL/GenBank/DDBJ whole genome shotgun (WGS) entry which is preliminary data.</text>
</comment>
<evidence type="ECO:0000313" key="1">
    <source>
        <dbReference type="EMBL" id="RDH44629.1"/>
    </source>
</evidence>
<accession>A0A4P9VPK3</accession>
<reference evidence="1 2" key="1">
    <citation type="submission" date="2017-04" db="EMBL/GenBank/DDBJ databases">
        <title>Draft genome sequence of Zooshikella ganghwensis VG4 isolated from Red Sea sediments.</title>
        <authorList>
            <person name="Rehman Z."/>
            <person name="Alam I."/>
            <person name="Kamau A."/>
            <person name="Bajic V."/>
            <person name="Leiknes T."/>
        </authorList>
    </citation>
    <scope>NUCLEOTIDE SEQUENCE [LARGE SCALE GENOMIC DNA]</scope>
    <source>
        <strain evidence="1 2">VG4</strain>
    </source>
</reference>
<sequence length="112" mass="12852">MATTDAYQLAEQKNGPNLALPWRSAKVAWHEAFMSMRSKPLVQCEGNGSVDNLDQIGRSLEKGIVQDAVAKLPKPIREWGMYCYAPDHAKTETYKSRLCTRQFYAYYLIKYK</sequence>
<dbReference type="Proteomes" id="UP000257039">
    <property type="component" value="Unassembled WGS sequence"/>
</dbReference>
<organism evidence="1 2">
    <name type="scientific">Zooshikella ganghwensis</name>
    <dbReference type="NCBI Taxonomy" id="202772"/>
    <lineage>
        <taxon>Bacteria</taxon>
        <taxon>Pseudomonadati</taxon>
        <taxon>Pseudomonadota</taxon>
        <taxon>Gammaproteobacteria</taxon>
        <taxon>Oceanospirillales</taxon>
        <taxon>Zooshikellaceae</taxon>
        <taxon>Zooshikella</taxon>
    </lineage>
</organism>
<name>A0A4P9VPK3_9GAMM</name>
<dbReference type="RefSeq" id="WP_094787743.1">
    <property type="nucleotide sequence ID" value="NZ_NDXW01000001.1"/>
</dbReference>
<evidence type="ECO:0000313" key="2">
    <source>
        <dbReference type="Proteomes" id="UP000257039"/>
    </source>
</evidence>
<gene>
    <name evidence="1" type="ORF">B9G39_14970</name>
</gene>
<dbReference type="AlphaFoldDB" id="A0A4P9VPK3"/>
<dbReference type="EMBL" id="NDXW01000001">
    <property type="protein sequence ID" value="RDH44629.1"/>
    <property type="molecule type" value="Genomic_DNA"/>
</dbReference>
<protein>
    <submittedName>
        <fullName evidence="1">Uncharacterized protein</fullName>
    </submittedName>
</protein>
<proteinExistence type="predicted"/>